<dbReference type="EMBL" id="JAPHNI010000017">
    <property type="protein sequence ID" value="KAJ8118498.1"/>
    <property type="molecule type" value="Genomic_DNA"/>
</dbReference>
<evidence type="ECO:0000313" key="1">
    <source>
        <dbReference type="EMBL" id="KAJ8118498.1"/>
    </source>
</evidence>
<protein>
    <submittedName>
        <fullName evidence="1">Uncharacterized protein</fullName>
    </submittedName>
</protein>
<keyword evidence="2" id="KW-1185">Reference proteome</keyword>
<name>A0ACC2ITW8_9PLEO</name>
<comment type="caution">
    <text evidence="1">The sequence shown here is derived from an EMBL/GenBank/DDBJ whole genome shotgun (WGS) entry which is preliminary data.</text>
</comment>
<evidence type="ECO:0000313" key="2">
    <source>
        <dbReference type="Proteomes" id="UP001153331"/>
    </source>
</evidence>
<sequence length="169" mass="17549">MKSFTCLLFTAIASAAVITTRQNNNGALQKGTQTLVLREEGGVPGNECLTFRNNGEIVDAACVNTAADRQLTPSTVGGADVLAVQRSFSNGFRPDLVNTQACVGFNGTHFKALNCASSDLDPVSFQDGQLVSASGACQSGHDDAAQITVDPSGRNCAQLTSTRVQPTAP</sequence>
<organism evidence="1 2">
    <name type="scientific">Boeremia exigua</name>
    <dbReference type="NCBI Taxonomy" id="749465"/>
    <lineage>
        <taxon>Eukaryota</taxon>
        <taxon>Fungi</taxon>
        <taxon>Dikarya</taxon>
        <taxon>Ascomycota</taxon>
        <taxon>Pezizomycotina</taxon>
        <taxon>Dothideomycetes</taxon>
        <taxon>Pleosporomycetidae</taxon>
        <taxon>Pleosporales</taxon>
        <taxon>Pleosporineae</taxon>
        <taxon>Didymellaceae</taxon>
        <taxon>Boeremia</taxon>
    </lineage>
</organism>
<dbReference type="Proteomes" id="UP001153331">
    <property type="component" value="Unassembled WGS sequence"/>
</dbReference>
<reference evidence="1" key="1">
    <citation type="submission" date="2022-11" db="EMBL/GenBank/DDBJ databases">
        <title>Genome Sequence of Boeremia exigua.</title>
        <authorList>
            <person name="Buettner E."/>
        </authorList>
    </citation>
    <scope>NUCLEOTIDE SEQUENCE</scope>
    <source>
        <strain evidence="1">CU02</strain>
    </source>
</reference>
<gene>
    <name evidence="1" type="ORF">OPT61_g531</name>
</gene>
<proteinExistence type="predicted"/>
<accession>A0ACC2ITW8</accession>